<reference evidence="1" key="1">
    <citation type="submission" date="2018-02" db="EMBL/GenBank/DDBJ databases">
        <title>Rhizophora mucronata_Transcriptome.</title>
        <authorList>
            <person name="Meera S.P."/>
            <person name="Sreeshan A."/>
            <person name="Augustine A."/>
        </authorList>
    </citation>
    <scope>NUCLEOTIDE SEQUENCE</scope>
    <source>
        <tissue evidence="1">Leaf</tissue>
    </source>
</reference>
<name>A0A2P2PQ56_RHIMU</name>
<evidence type="ECO:0000313" key="1">
    <source>
        <dbReference type="EMBL" id="MBX56866.1"/>
    </source>
</evidence>
<protein>
    <submittedName>
        <fullName evidence="1">Uncharacterized protein</fullName>
    </submittedName>
</protein>
<proteinExistence type="predicted"/>
<accession>A0A2P2PQ56</accession>
<dbReference type="EMBL" id="GGEC01076382">
    <property type="protein sequence ID" value="MBX56866.1"/>
    <property type="molecule type" value="Transcribed_RNA"/>
</dbReference>
<organism evidence="1">
    <name type="scientific">Rhizophora mucronata</name>
    <name type="common">Asiatic mangrove</name>
    <dbReference type="NCBI Taxonomy" id="61149"/>
    <lineage>
        <taxon>Eukaryota</taxon>
        <taxon>Viridiplantae</taxon>
        <taxon>Streptophyta</taxon>
        <taxon>Embryophyta</taxon>
        <taxon>Tracheophyta</taxon>
        <taxon>Spermatophyta</taxon>
        <taxon>Magnoliopsida</taxon>
        <taxon>eudicotyledons</taxon>
        <taxon>Gunneridae</taxon>
        <taxon>Pentapetalae</taxon>
        <taxon>rosids</taxon>
        <taxon>fabids</taxon>
        <taxon>Malpighiales</taxon>
        <taxon>Rhizophoraceae</taxon>
        <taxon>Rhizophora</taxon>
    </lineage>
</organism>
<dbReference type="AlphaFoldDB" id="A0A2P2PQ56"/>
<sequence length="43" mass="5103">MNVSYFWNSSLHYFRIRKQMCSTLGHRKTLFAASLGLYATRMD</sequence>